<keyword evidence="1" id="KW-0812">Transmembrane</keyword>
<dbReference type="AlphaFoldDB" id="A0A2W4VK14"/>
<accession>A0A2W4VK14</accession>
<keyword evidence="1" id="KW-0472">Membrane</keyword>
<feature type="transmembrane region" description="Helical" evidence="1">
    <location>
        <begin position="30"/>
        <end position="48"/>
    </location>
</feature>
<comment type="caution">
    <text evidence="2">The sequence shown here is derived from an EMBL/GenBank/DDBJ whole genome shotgun (WGS) entry which is preliminary data.</text>
</comment>
<evidence type="ECO:0000313" key="2">
    <source>
        <dbReference type="EMBL" id="PZO32942.1"/>
    </source>
</evidence>
<sequence length="189" mass="20496">MAIVAAVALTIFDAKVSWDGFKLMSLPEFVPLVLALLIFVVQLCSGAVQQLGMNPFYGVGGSPLMDFIWRWVLIGVYVIDVGSNAIAFGVPTYLTPLRAMRSPVDSLTMAVVLLLLSALLTFGDEILLRLVDRLDLGSKANAAAARKVAIDQDAYNRYLKGYKARALAQADAAGEHAAIDFDWMKEANE</sequence>
<feature type="transmembrane region" description="Helical" evidence="1">
    <location>
        <begin position="106"/>
        <end position="123"/>
    </location>
</feature>
<dbReference type="EMBL" id="QBMN01000284">
    <property type="protein sequence ID" value="PZO32942.1"/>
    <property type="molecule type" value="Genomic_DNA"/>
</dbReference>
<evidence type="ECO:0000256" key="1">
    <source>
        <dbReference type="SAM" id="Phobius"/>
    </source>
</evidence>
<reference evidence="2 3" key="2">
    <citation type="submission" date="2018-06" db="EMBL/GenBank/DDBJ databases">
        <title>Metagenomic assembly of (sub)arctic Cyanobacteria and their associated microbiome from non-axenic cultures.</title>
        <authorList>
            <person name="Baurain D."/>
        </authorList>
    </citation>
    <scope>NUCLEOTIDE SEQUENCE [LARGE SCALE GENOMIC DNA]</scope>
    <source>
        <strain evidence="2">ULC041bin1</strain>
    </source>
</reference>
<organism evidence="2 3">
    <name type="scientific">Shackletoniella antarctica</name>
    <dbReference type="NCBI Taxonomy" id="268115"/>
    <lineage>
        <taxon>Bacteria</taxon>
        <taxon>Bacillati</taxon>
        <taxon>Cyanobacteriota</taxon>
        <taxon>Cyanophyceae</taxon>
        <taxon>Oculatellales</taxon>
        <taxon>Oculatellaceae</taxon>
        <taxon>Shackletoniella</taxon>
    </lineage>
</organism>
<proteinExistence type="predicted"/>
<protein>
    <submittedName>
        <fullName evidence="2">Uncharacterized protein</fullName>
    </submittedName>
</protein>
<feature type="transmembrane region" description="Helical" evidence="1">
    <location>
        <begin position="68"/>
        <end position="94"/>
    </location>
</feature>
<keyword evidence="1" id="KW-1133">Transmembrane helix</keyword>
<dbReference type="Proteomes" id="UP000249081">
    <property type="component" value="Unassembled WGS sequence"/>
</dbReference>
<evidence type="ECO:0000313" key="3">
    <source>
        <dbReference type="Proteomes" id="UP000249081"/>
    </source>
</evidence>
<name>A0A2W4VK14_9CYAN</name>
<gene>
    <name evidence="2" type="ORF">DCF17_22525</name>
</gene>
<reference evidence="3" key="1">
    <citation type="submission" date="2018-04" db="EMBL/GenBank/DDBJ databases">
        <authorList>
            <person name="Cornet L."/>
        </authorList>
    </citation>
    <scope>NUCLEOTIDE SEQUENCE [LARGE SCALE GENOMIC DNA]</scope>
</reference>